<dbReference type="AlphaFoldDB" id="A0A4R1HWG9"/>
<evidence type="ECO:0000256" key="2">
    <source>
        <dbReference type="ARBA" id="ARBA00023163"/>
    </source>
</evidence>
<proteinExistence type="predicted"/>
<evidence type="ECO:0000313" key="6">
    <source>
        <dbReference type="Proteomes" id="UP000295560"/>
    </source>
</evidence>
<accession>A0A4R1HWG9</accession>
<evidence type="ECO:0000256" key="3">
    <source>
        <dbReference type="SAM" id="MobiDB-lite"/>
    </source>
</evidence>
<dbReference type="GO" id="GO:0003723">
    <property type="term" value="F:RNA binding"/>
    <property type="evidence" value="ECO:0007669"/>
    <property type="project" value="InterPro"/>
</dbReference>
<gene>
    <name evidence="5" type="ORF">EV378_1638</name>
</gene>
<dbReference type="SUPFAM" id="SSF52172">
    <property type="entry name" value="CheY-like"/>
    <property type="match status" value="1"/>
</dbReference>
<dbReference type="InterPro" id="IPR011006">
    <property type="entry name" value="CheY-like_superfamily"/>
</dbReference>
<dbReference type="InterPro" id="IPR005561">
    <property type="entry name" value="ANTAR"/>
</dbReference>
<feature type="domain" description="ANTAR" evidence="4">
    <location>
        <begin position="162"/>
        <end position="223"/>
    </location>
</feature>
<dbReference type="Proteomes" id="UP000295560">
    <property type="component" value="Unassembled WGS sequence"/>
</dbReference>
<dbReference type="RefSeq" id="WP_132422306.1">
    <property type="nucleotide sequence ID" value="NZ_SMFZ01000001.1"/>
</dbReference>
<dbReference type="PROSITE" id="PS50921">
    <property type="entry name" value="ANTAR"/>
    <property type="match status" value="1"/>
</dbReference>
<comment type="caution">
    <text evidence="5">The sequence shown here is derived from an EMBL/GenBank/DDBJ whole genome shotgun (WGS) entry which is preliminary data.</text>
</comment>
<evidence type="ECO:0000259" key="4">
    <source>
        <dbReference type="PROSITE" id="PS50921"/>
    </source>
</evidence>
<keyword evidence="2" id="KW-0804">Transcription</keyword>
<organism evidence="5 6">
    <name type="scientific">Pseudonocardia endophytica</name>
    <dbReference type="NCBI Taxonomy" id="401976"/>
    <lineage>
        <taxon>Bacteria</taxon>
        <taxon>Bacillati</taxon>
        <taxon>Actinomycetota</taxon>
        <taxon>Actinomycetes</taxon>
        <taxon>Pseudonocardiales</taxon>
        <taxon>Pseudonocardiaceae</taxon>
        <taxon>Pseudonocardia</taxon>
    </lineage>
</organism>
<keyword evidence="1" id="KW-0805">Transcription regulation</keyword>
<name>A0A4R1HWG9_PSEEN</name>
<reference evidence="5 6" key="1">
    <citation type="submission" date="2019-03" db="EMBL/GenBank/DDBJ databases">
        <title>Sequencing the genomes of 1000 actinobacteria strains.</title>
        <authorList>
            <person name="Klenk H.-P."/>
        </authorList>
    </citation>
    <scope>NUCLEOTIDE SEQUENCE [LARGE SCALE GENOMIC DNA]</scope>
    <source>
        <strain evidence="5 6">DSM 44969</strain>
    </source>
</reference>
<keyword evidence="6" id="KW-1185">Reference proteome</keyword>
<dbReference type="SUPFAM" id="SSF55781">
    <property type="entry name" value="GAF domain-like"/>
    <property type="match status" value="1"/>
</dbReference>
<dbReference type="Gene3D" id="3.30.450.40">
    <property type="match status" value="1"/>
</dbReference>
<dbReference type="OrthoDB" id="3683444at2"/>
<dbReference type="InterPro" id="IPR036388">
    <property type="entry name" value="WH-like_DNA-bd_sf"/>
</dbReference>
<feature type="region of interest" description="Disordered" evidence="3">
    <location>
        <begin position="229"/>
        <end position="252"/>
    </location>
</feature>
<dbReference type="InterPro" id="IPR029016">
    <property type="entry name" value="GAF-like_dom_sf"/>
</dbReference>
<evidence type="ECO:0000256" key="1">
    <source>
        <dbReference type="ARBA" id="ARBA00023015"/>
    </source>
</evidence>
<dbReference type="Pfam" id="PF03861">
    <property type="entry name" value="ANTAR"/>
    <property type="match status" value="1"/>
</dbReference>
<dbReference type="EMBL" id="SMFZ01000001">
    <property type="protein sequence ID" value="TCK25813.1"/>
    <property type="molecule type" value="Genomic_DNA"/>
</dbReference>
<evidence type="ECO:0000313" key="5">
    <source>
        <dbReference type="EMBL" id="TCK25813.1"/>
    </source>
</evidence>
<protein>
    <submittedName>
        <fullName evidence="5">ANTAR domain-containing protein</fullName>
    </submittedName>
</protein>
<sequence>MTQPDDLRVALAALDLVARRSRDPEPALVSLVRIAGSLLGVTAGAEIRSGAVSARSVHVGHDDETLGRVVGAGFTSGPARECATSGRAVSCERLESARPRWLGFVVKALDAGVTGAWALPIRHDDGTGALLLLGHAGRLPDLAVAQVLADATTIAIRAGDEADRAAQEVRHLQTALQSRVVIDQATGIVAGHTRLPVDEAFGLLRGHARRGSRGLADLSREIVDGSIDPASIVGPASSGHRRTRRPSNGSSR</sequence>
<dbReference type="Gene3D" id="1.10.10.10">
    <property type="entry name" value="Winged helix-like DNA-binding domain superfamily/Winged helix DNA-binding domain"/>
    <property type="match status" value="1"/>
</dbReference>
<dbReference type="SMART" id="SM01012">
    <property type="entry name" value="ANTAR"/>
    <property type="match status" value="1"/>
</dbReference>